<feature type="transmembrane region" description="Helical" evidence="5">
    <location>
        <begin position="76"/>
        <end position="96"/>
    </location>
</feature>
<dbReference type="GO" id="GO:0008610">
    <property type="term" value="P:lipid biosynthetic process"/>
    <property type="evidence" value="ECO:0007669"/>
    <property type="project" value="InterPro"/>
</dbReference>
<comment type="caution">
    <text evidence="7">The sequence shown here is derived from an EMBL/GenBank/DDBJ whole genome shotgun (WGS) entry which is preliminary data.</text>
</comment>
<evidence type="ECO:0000256" key="2">
    <source>
        <dbReference type="ARBA" id="ARBA00022692"/>
    </source>
</evidence>
<feature type="domain" description="Fatty acid hydroxylase" evidence="6">
    <location>
        <begin position="148"/>
        <end position="284"/>
    </location>
</feature>
<dbReference type="EMBL" id="JACAZI010000007">
    <property type="protein sequence ID" value="KAF7356727.1"/>
    <property type="molecule type" value="Genomic_DNA"/>
</dbReference>
<feature type="transmembrane region" description="Helical" evidence="5">
    <location>
        <begin position="28"/>
        <end position="47"/>
    </location>
</feature>
<protein>
    <submittedName>
        <fullName evidence="7">Sphingosine hydroxylase</fullName>
    </submittedName>
</protein>
<evidence type="ECO:0000256" key="5">
    <source>
        <dbReference type="SAM" id="Phobius"/>
    </source>
</evidence>
<feature type="transmembrane region" description="Helical" evidence="5">
    <location>
        <begin position="138"/>
        <end position="162"/>
    </location>
</feature>
<dbReference type="GO" id="GO:0016491">
    <property type="term" value="F:oxidoreductase activity"/>
    <property type="evidence" value="ECO:0007669"/>
    <property type="project" value="InterPro"/>
</dbReference>
<dbReference type="Proteomes" id="UP000620124">
    <property type="component" value="Unassembled WGS sequence"/>
</dbReference>
<dbReference type="InterPro" id="IPR006694">
    <property type="entry name" value="Fatty_acid_hydroxylase"/>
</dbReference>
<organism evidence="7 8">
    <name type="scientific">Mycena venus</name>
    <dbReference type="NCBI Taxonomy" id="2733690"/>
    <lineage>
        <taxon>Eukaryota</taxon>
        <taxon>Fungi</taxon>
        <taxon>Dikarya</taxon>
        <taxon>Basidiomycota</taxon>
        <taxon>Agaricomycotina</taxon>
        <taxon>Agaricomycetes</taxon>
        <taxon>Agaricomycetidae</taxon>
        <taxon>Agaricales</taxon>
        <taxon>Marasmiineae</taxon>
        <taxon>Mycenaceae</taxon>
        <taxon>Mycena</taxon>
    </lineage>
</organism>
<evidence type="ECO:0000313" key="7">
    <source>
        <dbReference type="EMBL" id="KAF7356727.1"/>
    </source>
</evidence>
<name>A0A8H7D277_9AGAR</name>
<dbReference type="OrthoDB" id="408954at2759"/>
<dbReference type="PANTHER" id="PTHR11863">
    <property type="entry name" value="STEROL DESATURASE"/>
    <property type="match status" value="1"/>
</dbReference>
<dbReference type="GO" id="GO:0005506">
    <property type="term" value="F:iron ion binding"/>
    <property type="evidence" value="ECO:0007669"/>
    <property type="project" value="InterPro"/>
</dbReference>
<dbReference type="GO" id="GO:0016020">
    <property type="term" value="C:membrane"/>
    <property type="evidence" value="ECO:0007669"/>
    <property type="project" value="UniProtKB-SubCell"/>
</dbReference>
<comment type="subcellular location">
    <subcellularLocation>
        <location evidence="1">Membrane</location>
    </subcellularLocation>
</comment>
<dbReference type="AlphaFoldDB" id="A0A8H7D277"/>
<evidence type="ECO:0000313" key="8">
    <source>
        <dbReference type="Proteomes" id="UP000620124"/>
    </source>
</evidence>
<keyword evidence="3 5" id="KW-1133">Transmembrane helix</keyword>
<dbReference type="Pfam" id="PF04116">
    <property type="entry name" value="FA_hydroxylase"/>
    <property type="match status" value="1"/>
</dbReference>
<gene>
    <name evidence="7" type="ORF">MVEN_01007600</name>
</gene>
<keyword evidence="2 5" id="KW-0812">Transmembrane</keyword>
<evidence type="ECO:0000256" key="1">
    <source>
        <dbReference type="ARBA" id="ARBA00004370"/>
    </source>
</evidence>
<keyword evidence="8" id="KW-1185">Reference proteome</keyword>
<keyword evidence="4 5" id="KW-0472">Membrane</keyword>
<proteinExistence type="predicted"/>
<evidence type="ECO:0000259" key="6">
    <source>
        <dbReference type="Pfam" id="PF04116"/>
    </source>
</evidence>
<accession>A0A8H7D277</accession>
<evidence type="ECO:0000256" key="4">
    <source>
        <dbReference type="ARBA" id="ARBA00023136"/>
    </source>
</evidence>
<sequence length="303" mass="35261">MNASAPTDVPWYYSSNPSLVDGVSDHHLALAAPIAAYWLLSLFFHYLDTRDWKALERYRIHDSAEVASKNRVSRTAVVWAVIFQQVLQTALGLFWLSAEHAVVPDHTAKVAGIFQQLSRFAGSDEHVQPILSRLAYYIYWWAVPLIQFLVAIFAIDTWQYFLHRYMHMNKFMYRHFHSWHHRLYVPYAFGALYNHPFEGFLLDSLGTVIAESVSGMNTRQAALLFSIATLKTVDDHCGYRFPFDPLQMFSTNNADYHDIHHQQIGIKSNFAQPFFVHWDTLLGTQMTREEMERRKHSNKTKTE</sequence>
<evidence type="ECO:0000256" key="3">
    <source>
        <dbReference type="ARBA" id="ARBA00022989"/>
    </source>
</evidence>
<dbReference type="InterPro" id="IPR050307">
    <property type="entry name" value="Sterol_Desaturase_Related"/>
</dbReference>
<reference evidence="7" key="1">
    <citation type="submission" date="2020-05" db="EMBL/GenBank/DDBJ databases">
        <title>Mycena genomes resolve the evolution of fungal bioluminescence.</title>
        <authorList>
            <person name="Tsai I.J."/>
        </authorList>
    </citation>
    <scope>NUCLEOTIDE SEQUENCE</scope>
    <source>
        <strain evidence="7">CCC161011</strain>
    </source>
</reference>